<accession>A0ABV9S8R3</accession>
<protein>
    <recommendedName>
        <fullName evidence="4">Secreted protein</fullName>
    </recommendedName>
</protein>
<evidence type="ECO:0000313" key="3">
    <source>
        <dbReference type="Proteomes" id="UP001595859"/>
    </source>
</evidence>
<feature type="compositionally biased region" description="Polar residues" evidence="1">
    <location>
        <begin position="29"/>
        <end position="41"/>
    </location>
</feature>
<dbReference type="InterPro" id="IPR015422">
    <property type="entry name" value="PyrdxlP-dep_Trfase_small"/>
</dbReference>
<comment type="caution">
    <text evidence="2">The sequence shown here is derived from an EMBL/GenBank/DDBJ whole genome shotgun (WGS) entry which is preliminary data.</text>
</comment>
<evidence type="ECO:0000256" key="1">
    <source>
        <dbReference type="SAM" id="MobiDB-lite"/>
    </source>
</evidence>
<dbReference type="Proteomes" id="UP001595859">
    <property type="component" value="Unassembled WGS sequence"/>
</dbReference>
<proteinExistence type="predicted"/>
<organism evidence="2 3">
    <name type="scientific">Actinophytocola glycyrrhizae</name>
    <dbReference type="NCBI Taxonomy" id="2044873"/>
    <lineage>
        <taxon>Bacteria</taxon>
        <taxon>Bacillati</taxon>
        <taxon>Actinomycetota</taxon>
        <taxon>Actinomycetes</taxon>
        <taxon>Pseudonocardiales</taxon>
        <taxon>Pseudonocardiaceae</taxon>
    </lineage>
</organism>
<feature type="compositionally biased region" description="Low complexity" evidence="1">
    <location>
        <begin position="65"/>
        <end position="76"/>
    </location>
</feature>
<dbReference type="RefSeq" id="WP_378060386.1">
    <property type="nucleotide sequence ID" value="NZ_JBHSIS010000022.1"/>
</dbReference>
<name>A0ABV9S8R3_9PSEU</name>
<evidence type="ECO:0008006" key="4">
    <source>
        <dbReference type="Google" id="ProtNLM"/>
    </source>
</evidence>
<sequence length="76" mass="7672">MTCPAAYSLCWRTLGHELLAAANLAASTGSACHSGTHTPSPVLTAMATPPTAPSPQSGCHSAAGPHPRTSTPRPPR</sequence>
<keyword evidence="3" id="KW-1185">Reference proteome</keyword>
<dbReference type="EMBL" id="JBHSIS010000022">
    <property type="protein sequence ID" value="MFC4858135.1"/>
    <property type="molecule type" value="Genomic_DNA"/>
</dbReference>
<gene>
    <name evidence="2" type="ORF">ACFPCV_31940</name>
</gene>
<feature type="region of interest" description="Disordered" evidence="1">
    <location>
        <begin position="29"/>
        <end position="76"/>
    </location>
</feature>
<dbReference type="Gene3D" id="3.90.1150.10">
    <property type="entry name" value="Aspartate Aminotransferase, domain 1"/>
    <property type="match status" value="1"/>
</dbReference>
<evidence type="ECO:0000313" key="2">
    <source>
        <dbReference type="EMBL" id="MFC4858135.1"/>
    </source>
</evidence>
<reference evidence="3" key="1">
    <citation type="journal article" date="2019" name="Int. J. Syst. Evol. Microbiol.">
        <title>The Global Catalogue of Microorganisms (GCM) 10K type strain sequencing project: providing services to taxonomists for standard genome sequencing and annotation.</title>
        <authorList>
            <consortium name="The Broad Institute Genomics Platform"/>
            <consortium name="The Broad Institute Genome Sequencing Center for Infectious Disease"/>
            <person name="Wu L."/>
            <person name="Ma J."/>
        </authorList>
    </citation>
    <scope>NUCLEOTIDE SEQUENCE [LARGE SCALE GENOMIC DNA]</scope>
    <source>
        <strain evidence="3">ZS-22-S1</strain>
    </source>
</reference>